<feature type="chain" id="PRO_5044546649" evidence="2">
    <location>
        <begin position="18"/>
        <end position="422"/>
    </location>
</feature>
<dbReference type="EMBL" id="CR457444">
    <property type="status" value="NOT_ANNOTATED_CDS"/>
    <property type="molecule type" value="Genomic_DNA"/>
</dbReference>
<dbReference type="RefSeq" id="XP_017213847.2">
    <property type="nucleotide sequence ID" value="XM_017358358.3"/>
</dbReference>
<keyword evidence="2" id="KW-0732">Signal</keyword>
<dbReference type="AGR" id="ZFIN:ZDB-GENE-141216-426"/>
<evidence type="ECO:0000313" key="4">
    <source>
        <dbReference type="RefSeq" id="XP_017213847.2"/>
    </source>
</evidence>
<dbReference type="AlphaFoldDB" id="A0A0R4ILP4"/>
<proteinExistence type="predicted"/>
<feature type="signal peptide" evidence="2">
    <location>
        <begin position="1"/>
        <end position="17"/>
    </location>
</feature>
<evidence type="ECO:0000313" key="3">
    <source>
        <dbReference type="Ensembl" id="ENSDARP00000134901"/>
    </source>
</evidence>
<feature type="compositionally biased region" description="Low complexity" evidence="1">
    <location>
        <begin position="369"/>
        <end position="380"/>
    </location>
</feature>
<reference evidence="3" key="2">
    <citation type="submission" date="2015-11" db="UniProtKB">
        <authorList>
            <consortium name="Ensembl"/>
        </authorList>
    </citation>
    <scope>IDENTIFICATION</scope>
    <source>
        <strain evidence="3">Tuebingen</strain>
    </source>
</reference>
<evidence type="ECO:0000256" key="1">
    <source>
        <dbReference type="SAM" id="MobiDB-lite"/>
    </source>
</evidence>
<evidence type="ECO:0000256" key="2">
    <source>
        <dbReference type="SAM" id="SignalP"/>
    </source>
</evidence>
<organism evidence="3">
    <name type="scientific">Danio rerio</name>
    <name type="common">Zebrafish</name>
    <name type="synonym">Brachydanio rerio</name>
    <dbReference type="NCBI Taxonomy" id="7955"/>
    <lineage>
        <taxon>Eukaryota</taxon>
        <taxon>Metazoa</taxon>
        <taxon>Chordata</taxon>
        <taxon>Craniata</taxon>
        <taxon>Vertebrata</taxon>
        <taxon>Euteleostomi</taxon>
        <taxon>Actinopterygii</taxon>
        <taxon>Neopterygii</taxon>
        <taxon>Teleostei</taxon>
        <taxon>Ostariophysi</taxon>
        <taxon>Cypriniformes</taxon>
        <taxon>Danionidae</taxon>
        <taxon>Danioninae</taxon>
        <taxon>Danio</taxon>
    </lineage>
</organism>
<reference evidence="4" key="3">
    <citation type="submission" date="2025-04" db="UniProtKB">
        <authorList>
            <consortium name="RefSeq"/>
        </authorList>
    </citation>
    <scope>IDENTIFICATION</scope>
    <source>
        <strain evidence="4">Tuebingen</strain>
    </source>
</reference>
<sequence length="422" mass="46425">MELFVFIVFQLLIEVQSNNAPTVHVSPAVFSESRSVQISCETPADITVKHCDFTINRKQLEIKVSPLCELNLTGAEVLRQAGGKSPQSVNITCCYTIKGRRKKKSSDSVPATVTVLDQLQKPVISVTEYENHLGITCKIPLSVRADFTCSFYYEDDAILVNRDSQWRSSVEKHICVFNPTLSDLLRRSVKSRKLSCDYSLKTEPDIRSPHSDTHIIEALPQARLSASASVLRESDTVELSCGNTEELKMEMCVFNINGRETYSNPSFSCQLSLNASQISVWSEDQRSSVRITCFYVVKKGQFNVLSPPSDPVTVTVQISSSTTALVTMTMTMESTASTSTSTSESTQIYSTAADLNSKTNLSTSRTIQTTSDSTVHTSTDQPTTTKHTAASTPESTTKTETSVPYVTHTEGQLLHFCLGSSD</sequence>
<dbReference type="Ensembl" id="ENSDART00000166144.2">
    <property type="protein sequence ID" value="ENSDARP00000134901.1"/>
    <property type="gene ID" value="ENSDARG00000098699.2"/>
</dbReference>
<name>A0A0R4ILP4_DANRE</name>
<dbReference type="GeneTree" id="ENSGT00800000125332"/>
<reference evidence="3" key="1">
    <citation type="journal article" date="2013" name="Nature">
        <title>The zebrafish reference genome sequence and its relationship to the human genome.</title>
        <authorList>
            <consortium name="Genome Reference Consortium Zebrafish"/>
            <person name="Howe K."/>
            <person name="Clark M.D."/>
            <person name="Torroja C.F."/>
            <person name="Torrance J."/>
            <person name="Berthelot C."/>
            <person name="Muffato M."/>
            <person name="Collins J.E."/>
            <person name="Humphray S."/>
            <person name="McLaren K."/>
            <person name="Matthews L."/>
            <person name="McLaren S."/>
            <person name="Sealy I."/>
            <person name="Caccamo M."/>
            <person name="Churcher C."/>
            <person name="Scott C."/>
            <person name="Barrett J.C."/>
            <person name="Koch R."/>
            <person name="Rauch G.J."/>
            <person name="White S."/>
            <person name="Chow W."/>
            <person name="Kilian B."/>
            <person name="Quintais L.T."/>
            <person name="Guerra-Assuncao J.A."/>
            <person name="Zhou Y."/>
            <person name="Gu Y."/>
            <person name="Yen J."/>
            <person name="Vogel J.H."/>
            <person name="Eyre T."/>
            <person name="Redmond S."/>
            <person name="Banerjee R."/>
            <person name="Chi J."/>
            <person name="Fu B."/>
            <person name="Langley E."/>
            <person name="Maguire S.F."/>
            <person name="Laird G.K."/>
            <person name="Lloyd D."/>
            <person name="Kenyon E."/>
            <person name="Donaldson S."/>
            <person name="Sehra H."/>
            <person name="Almeida-King J."/>
            <person name="Loveland J."/>
            <person name="Trevanion S."/>
            <person name="Jones M."/>
            <person name="Quail M."/>
            <person name="Willey D."/>
            <person name="Hunt A."/>
            <person name="Burton J."/>
            <person name="Sims S."/>
            <person name="McLay K."/>
            <person name="Plumb B."/>
            <person name="Davis J."/>
            <person name="Clee C."/>
            <person name="Oliver K."/>
            <person name="Clark R."/>
            <person name="Riddle C."/>
            <person name="Elliot D."/>
            <person name="Eliott D."/>
            <person name="Threadgold G."/>
            <person name="Harden G."/>
            <person name="Ware D."/>
            <person name="Begum S."/>
            <person name="Mortimore B."/>
            <person name="Mortimer B."/>
            <person name="Kerry G."/>
            <person name="Heath P."/>
            <person name="Phillimore B."/>
            <person name="Tracey A."/>
            <person name="Corby N."/>
            <person name="Dunn M."/>
            <person name="Johnson C."/>
            <person name="Wood J."/>
            <person name="Clark S."/>
            <person name="Pelan S."/>
            <person name="Griffiths G."/>
            <person name="Smith M."/>
            <person name="Glithero R."/>
            <person name="Howden P."/>
            <person name="Barker N."/>
            <person name="Lloyd C."/>
            <person name="Stevens C."/>
            <person name="Harley J."/>
            <person name="Holt K."/>
            <person name="Panagiotidis G."/>
            <person name="Lovell J."/>
            <person name="Beasley H."/>
            <person name="Henderson C."/>
            <person name="Gordon D."/>
            <person name="Auger K."/>
            <person name="Wright D."/>
            <person name="Collins J."/>
            <person name="Raisen C."/>
            <person name="Dyer L."/>
            <person name="Leung K."/>
            <person name="Robertson L."/>
            <person name="Ambridge K."/>
            <person name="Leongamornlert D."/>
            <person name="McGuire S."/>
            <person name="Gilderthorp R."/>
            <person name="Griffiths C."/>
            <person name="Manthravadi D."/>
            <person name="Nichol S."/>
            <person name="Barker G."/>
            <person name="Whitehead S."/>
            <person name="Kay M."/>
            <person name="Brown J."/>
            <person name="Murnane C."/>
            <person name="Gray E."/>
            <person name="Humphries M."/>
            <person name="Sycamore N."/>
            <person name="Barker D."/>
            <person name="Saunders D."/>
            <person name="Wallis J."/>
            <person name="Babbage A."/>
            <person name="Hammond S."/>
            <person name="Mashreghi-Mohammadi M."/>
            <person name="Barr L."/>
            <person name="Martin S."/>
            <person name="Wray P."/>
            <person name="Ellington A."/>
            <person name="Matthews N."/>
            <person name="Ellwood M."/>
            <person name="Woodmansey R."/>
            <person name="Clark G."/>
            <person name="Cooper J."/>
            <person name="Cooper J."/>
            <person name="Tromans A."/>
            <person name="Grafham D."/>
            <person name="Skuce C."/>
            <person name="Pandian R."/>
            <person name="Andrews R."/>
            <person name="Harrison E."/>
            <person name="Kimberley A."/>
            <person name="Garnett J."/>
            <person name="Fosker N."/>
            <person name="Hall R."/>
            <person name="Garner P."/>
            <person name="Kelly D."/>
            <person name="Bird C."/>
            <person name="Palmer S."/>
            <person name="Gehring I."/>
            <person name="Berger A."/>
            <person name="Dooley C.M."/>
            <person name="Ersan-Urun Z."/>
            <person name="Eser C."/>
            <person name="Geiger H."/>
            <person name="Geisler M."/>
            <person name="Karotki L."/>
            <person name="Kirn A."/>
            <person name="Konantz J."/>
            <person name="Konantz M."/>
            <person name="Oberlander M."/>
            <person name="Rudolph-Geiger S."/>
            <person name="Teucke M."/>
            <person name="Lanz C."/>
            <person name="Raddatz G."/>
            <person name="Osoegawa K."/>
            <person name="Zhu B."/>
            <person name="Rapp A."/>
            <person name="Widaa S."/>
            <person name="Langford C."/>
            <person name="Yang F."/>
            <person name="Schuster S.C."/>
            <person name="Carter N.P."/>
            <person name="Harrow J."/>
            <person name="Ning Z."/>
            <person name="Herrero J."/>
            <person name="Searle S.M."/>
            <person name="Enright A."/>
            <person name="Geisler R."/>
            <person name="Plasterk R.H."/>
            <person name="Lee C."/>
            <person name="Westerfield M."/>
            <person name="de Jong P.J."/>
            <person name="Zon L.I."/>
            <person name="Postlethwait J.H."/>
            <person name="Nusslein-Volhard C."/>
            <person name="Hubbard T.J."/>
            <person name="Roest Crollius H."/>
            <person name="Rogers J."/>
            <person name="Stemple D.L."/>
        </authorList>
    </citation>
    <scope>NUCLEOTIDE SEQUENCE [LARGE SCALE GENOMIC DNA]</scope>
    <source>
        <strain evidence="3">Tuebingen</strain>
    </source>
</reference>
<evidence type="ECO:0000313" key="5">
    <source>
        <dbReference type="ZFIN" id="ZDB-GENE-141216-426"/>
    </source>
</evidence>
<dbReference type="OrthoDB" id="8938325at2759"/>
<dbReference type="Bgee" id="ENSDARG00000098699">
    <property type="expression patterns" value="Expressed in granulocyte and 6 other cell types or tissues"/>
</dbReference>
<protein>
    <submittedName>
        <fullName evidence="3 4">Si:ch211-11c3.9</fullName>
    </submittedName>
</protein>
<accession>A0A8M6Z168</accession>
<dbReference type="ZFIN" id="ZDB-GENE-141216-426">
    <property type="gene designation" value="si:ch211-11c3.9"/>
</dbReference>
<feature type="region of interest" description="Disordered" evidence="1">
    <location>
        <begin position="360"/>
        <end position="403"/>
    </location>
</feature>
<feature type="compositionally biased region" description="Low complexity" evidence="1">
    <location>
        <begin position="388"/>
        <end position="402"/>
    </location>
</feature>
<gene>
    <name evidence="3 4 5" type="primary">si:ch211-11c3.9</name>
</gene>
<accession>A0A0R4ILP4</accession>